<dbReference type="PROSITE" id="PS01162">
    <property type="entry name" value="QOR_ZETA_CRYSTAL"/>
    <property type="match status" value="1"/>
</dbReference>
<dbReference type="Pfam" id="PF08240">
    <property type="entry name" value="ADH_N"/>
    <property type="match status" value="1"/>
</dbReference>
<dbReference type="InterPro" id="IPR011032">
    <property type="entry name" value="GroES-like_sf"/>
</dbReference>
<dbReference type="SUPFAM" id="SSF51735">
    <property type="entry name" value="NAD(P)-binding Rossmann-fold domains"/>
    <property type="match status" value="1"/>
</dbReference>
<dbReference type="CDD" id="cd05289">
    <property type="entry name" value="MDR_like_2"/>
    <property type="match status" value="1"/>
</dbReference>
<dbReference type="Gene3D" id="3.40.50.720">
    <property type="entry name" value="NAD(P)-binding Rossmann-like Domain"/>
    <property type="match status" value="1"/>
</dbReference>
<dbReference type="SMART" id="SM00829">
    <property type="entry name" value="PKS_ER"/>
    <property type="match status" value="1"/>
</dbReference>
<dbReference type="SUPFAM" id="SSF50129">
    <property type="entry name" value="GroES-like"/>
    <property type="match status" value="1"/>
</dbReference>
<keyword evidence="4" id="KW-1185">Reference proteome</keyword>
<gene>
    <name evidence="3" type="ORF">HDF23_001838</name>
</gene>
<accession>A0ABR6PJD9</accession>
<protein>
    <submittedName>
        <fullName evidence="3">NADPH:quinone reductase-like Zn-dependent oxidoreductase</fullName>
    </submittedName>
</protein>
<reference evidence="3 4" key="1">
    <citation type="submission" date="2020-08" db="EMBL/GenBank/DDBJ databases">
        <title>Genomic Encyclopedia of Type Strains, Phase IV (KMG-V): Genome sequencing to study the core and pangenomes of soil and plant-associated prokaryotes.</title>
        <authorList>
            <person name="Whitman W."/>
        </authorList>
    </citation>
    <scope>NUCLEOTIDE SEQUENCE [LARGE SCALE GENOMIC DNA]</scope>
    <source>
        <strain evidence="3 4">ANJLi2</strain>
    </source>
</reference>
<dbReference type="InterPro" id="IPR013154">
    <property type="entry name" value="ADH-like_N"/>
</dbReference>
<dbReference type="PANTHER" id="PTHR11695">
    <property type="entry name" value="ALCOHOL DEHYDROGENASE RELATED"/>
    <property type="match status" value="1"/>
</dbReference>
<dbReference type="PANTHER" id="PTHR11695:SF294">
    <property type="entry name" value="RETICULON-4-INTERACTING PROTEIN 1, MITOCHONDRIAL"/>
    <property type="match status" value="1"/>
</dbReference>
<dbReference type="RefSeq" id="WP_217696222.1">
    <property type="nucleotide sequence ID" value="NZ_FTMG01000003.1"/>
</dbReference>
<feature type="domain" description="Enoyl reductase (ER)" evidence="2">
    <location>
        <begin position="16"/>
        <end position="317"/>
    </location>
</feature>
<organism evidence="3 4">
    <name type="scientific">Mucilaginibacter lappiensis</name>
    <dbReference type="NCBI Taxonomy" id="354630"/>
    <lineage>
        <taxon>Bacteria</taxon>
        <taxon>Pseudomonadati</taxon>
        <taxon>Bacteroidota</taxon>
        <taxon>Sphingobacteriia</taxon>
        <taxon>Sphingobacteriales</taxon>
        <taxon>Sphingobacteriaceae</taxon>
        <taxon>Mucilaginibacter</taxon>
    </lineage>
</organism>
<dbReference type="InterPro" id="IPR036291">
    <property type="entry name" value="NAD(P)-bd_dom_sf"/>
</dbReference>
<dbReference type="EMBL" id="JACHCB010000003">
    <property type="protein sequence ID" value="MBB6109095.1"/>
    <property type="molecule type" value="Genomic_DNA"/>
</dbReference>
<dbReference type="Pfam" id="PF13602">
    <property type="entry name" value="ADH_zinc_N_2"/>
    <property type="match status" value="1"/>
</dbReference>
<dbReference type="InterPro" id="IPR050700">
    <property type="entry name" value="YIM1/Zinc_Alcohol_DH_Fams"/>
</dbReference>
<evidence type="ECO:0000256" key="1">
    <source>
        <dbReference type="ARBA" id="ARBA00023002"/>
    </source>
</evidence>
<dbReference type="Gene3D" id="3.90.180.10">
    <property type="entry name" value="Medium-chain alcohol dehydrogenases, catalytic domain"/>
    <property type="match status" value="1"/>
</dbReference>
<evidence type="ECO:0000259" key="2">
    <source>
        <dbReference type="SMART" id="SM00829"/>
    </source>
</evidence>
<dbReference type="Proteomes" id="UP000541583">
    <property type="component" value="Unassembled WGS sequence"/>
</dbReference>
<keyword evidence="1" id="KW-0560">Oxidoreductase</keyword>
<sequence length="319" mass="33896">MKFKKIMKAIILKGFGGADDLQTIELPVPEIADNEVLVQVKAISINPVDVKTTIGKGMSGRLKDEDPLILGWDISGVVTKKGRAVTEFEVGDAVFGMVNFPGHGKAYAEYVAAPANHLALKPANISHEEAAAATLAALTALQGLTHKANVQRGQKVLVHAAAGGVGNYVVQIAKHLGAYVIGTSSAGNKDFVLSLGADEHVDYKAVRFEEVLHDIDLVFDTIGGDNIDRSLEVTKKGGTVISIPSGIGETVTEKAKAKGVHGYFFLVESNGHDMKQLAQWLEQGVIKSHVSQVFPFDQMAAAHQQIASGKTRGKVVVTV</sequence>
<evidence type="ECO:0000313" key="3">
    <source>
        <dbReference type="EMBL" id="MBB6109095.1"/>
    </source>
</evidence>
<evidence type="ECO:0000313" key="4">
    <source>
        <dbReference type="Proteomes" id="UP000541583"/>
    </source>
</evidence>
<proteinExistence type="predicted"/>
<dbReference type="InterPro" id="IPR020843">
    <property type="entry name" value="ER"/>
</dbReference>
<dbReference type="InterPro" id="IPR002364">
    <property type="entry name" value="Quin_OxRdtase/zeta-crystal_CS"/>
</dbReference>
<comment type="caution">
    <text evidence="3">The sequence shown here is derived from an EMBL/GenBank/DDBJ whole genome shotgun (WGS) entry which is preliminary data.</text>
</comment>
<name>A0ABR6PJD9_9SPHI</name>